<dbReference type="EMBL" id="BMOK01000003">
    <property type="protein sequence ID" value="GGL48062.1"/>
    <property type="molecule type" value="Genomic_DNA"/>
</dbReference>
<sequence>MLEVPAAFCFPPFYRKQDQITFSDIVMAGTELPFFYDILFIEKPSALSSWPWEQSPQEFNNNCSDRRSEIAEAFRKRDRKRAGKPMIQSLALFIDLAIWSSGKPVETLSPSHLMAKIKSLPYAPLNIEGRLSYIIKQPDHYLSFIQLNQLEEELKKKLAVYFSKKKE</sequence>
<evidence type="ECO:0000259" key="1">
    <source>
        <dbReference type="Pfam" id="PF21747"/>
    </source>
</evidence>
<accession>A0A917S0A1</accession>
<evidence type="ECO:0000313" key="3">
    <source>
        <dbReference type="Proteomes" id="UP000654670"/>
    </source>
</evidence>
<feature type="domain" description="YpoC-like" evidence="1">
    <location>
        <begin position="57"/>
        <end position="166"/>
    </location>
</feature>
<proteinExistence type="predicted"/>
<keyword evidence="3" id="KW-1185">Reference proteome</keyword>
<evidence type="ECO:0000313" key="2">
    <source>
        <dbReference type="EMBL" id="GGL48062.1"/>
    </source>
</evidence>
<dbReference type="AlphaFoldDB" id="A0A917S0A1"/>
<reference evidence="2" key="1">
    <citation type="journal article" date="2014" name="Int. J. Syst. Evol. Microbiol.">
        <title>Complete genome sequence of Corynebacterium casei LMG S-19264T (=DSM 44701T), isolated from a smear-ripened cheese.</title>
        <authorList>
            <consortium name="US DOE Joint Genome Institute (JGI-PGF)"/>
            <person name="Walter F."/>
            <person name="Albersmeier A."/>
            <person name="Kalinowski J."/>
            <person name="Ruckert C."/>
        </authorList>
    </citation>
    <scope>NUCLEOTIDE SEQUENCE</scope>
    <source>
        <strain evidence="2">JCM 15325</strain>
    </source>
</reference>
<gene>
    <name evidence="2" type="ORF">GCM10007968_10330</name>
</gene>
<protein>
    <recommendedName>
        <fullName evidence="1">YpoC-like domain-containing protein</fullName>
    </recommendedName>
</protein>
<dbReference type="Proteomes" id="UP000654670">
    <property type="component" value="Unassembled WGS sequence"/>
</dbReference>
<comment type="caution">
    <text evidence="2">The sequence shown here is derived from an EMBL/GenBank/DDBJ whole genome shotgun (WGS) entry which is preliminary data.</text>
</comment>
<organism evidence="2 3">
    <name type="scientific">Sporolactobacillus putidus</name>
    <dbReference type="NCBI Taxonomy" id="492735"/>
    <lineage>
        <taxon>Bacteria</taxon>
        <taxon>Bacillati</taxon>
        <taxon>Bacillota</taxon>
        <taxon>Bacilli</taxon>
        <taxon>Bacillales</taxon>
        <taxon>Sporolactobacillaceae</taxon>
        <taxon>Sporolactobacillus</taxon>
    </lineage>
</organism>
<name>A0A917S0A1_9BACL</name>
<reference evidence="2" key="2">
    <citation type="submission" date="2020-09" db="EMBL/GenBank/DDBJ databases">
        <authorList>
            <person name="Sun Q."/>
            <person name="Ohkuma M."/>
        </authorList>
    </citation>
    <scope>NUCLEOTIDE SEQUENCE</scope>
    <source>
        <strain evidence="2">JCM 15325</strain>
    </source>
</reference>
<dbReference type="InterPro" id="IPR048427">
    <property type="entry name" value="YpoC"/>
</dbReference>
<dbReference type="Pfam" id="PF21747">
    <property type="entry name" value="YpoC"/>
    <property type="match status" value="1"/>
</dbReference>